<evidence type="ECO:0000256" key="6">
    <source>
        <dbReference type="SAM" id="Phobius"/>
    </source>
</evidence>
<evidence type="ECO:0000256" key="3">
    <source>
        <dbReference type="ARBA" id="ARBA00023180"/>
    </source>
</evidence>
<feature type="region of interest" description="Disordered" evidence="5">
    <location>
        <begin position="174"/>
        <end position="198"/>
    </location>
</feature>
<keyword evidence="2 7" id="KW-0378">Hydrolase</keyword>
<dbReference type="GO" id="GO:0016052">
    <property type="term" value="P:carbohydrate catabolic process"/>
    <property type="evidence" value="ECO:0007669"/>
    <property type="project" value="InterPro"/>
</dbReference>
<name>W6PW46_PENRF</name>
<dbReference type="EMBL" id="HG792015">
    <property type="protein sequence ID" value="CDM28453.1"/>
    <property type="molecule type" value="Genomic_DNA"/>
</dbReference>
<evidence type="ECO:0000313" key="7">
    <source>
        <dbReference type="EMBL" id="CDM28453.1"/>
    </source>
</evidence>
<reference evidence="7" key="1">
    <citation type="journal article" date="2014" name="Nat. Commun.">
        <title>Multiple recent horizontal transfers of a large genomic region in cheese making fungi.</title>
        <authorList>
            <person name="Cheeseman K."/>
            <person name="Ropars J."/>
            <person name="Renault P."/>
            <person name="Dupont J."/>
            <person name="Gouzy J."/>
            <person name="Branca A."/>
            <person name="Abraham A.L."/>
            <person name="Ceppi M."/>
            <person name="Conseiller E."/>
            <person name="Debuchy R."/>
            <person name="Malagnac F."/>
            <person name="Goarin A."/>
            <person name="Silar P."/>
            <person name="Lacoste S."/>
            <person name="Sallet E."/>
            <person name="Bensimon A."/>
            <person name="Giraud T."/>
            <person name="Brygoo Y."/>
        </authorList>
    </citation>
    <scope>NUCLEOTIDE SEQUENCE [LARGE SCALE GENOMIC DNA]</scope>
    <source>
        <strain evidence="7">FM164</strain>
    </source>
</reference>
<dbReference type="GO" id="GO:0009272">
    <property type="term" value="P:fungal-type cell wall biogenesis"/>
    <property type="evidence" value="ECO:0007669"/>
    <property type="project" value="TreeGrafter"/>
</dbReference>
<feature type="transmembrane region" description="Helical" evidence="6">
    <location>
        <begin position="140"/>
        <end position="163"/>
    </location>
</feature>
<dbReference type="OrthoDB" id="4312517at2759"/>
<dbReference type="STRING" id="1365484.W6PW46"/>
<accession>W6PW46</accession>
<proteinExistence type="predicted"/>
<evidence type="ECO:0000313" key="8">
    <source>
        <dbReference type="Proteomes" id="UP000030686"/>
    </source>
</evidence>
<keyword evidence="6" id="KW-0812">Transmembrane</keyword>
<dbReference type="PANTHER" id="PTHR12145">
    <property type="entry name" value="MANNAN ENDO-1,6-ALPHA-MANNOSIDASE DCW1"/>
    <property type="match status" value="1"/>
</dbReference>
<organism evidence="7 8">
    <name type="scientific">Penicillium roqueforti (strain FM164)</name>
    <dbReference type="NCBI Taxonomy" id="1365484"/>
    <lineage>
        <taxon>Eukaryota</taxon>
        <taxon>Fungi</taxon>
        <taxon>Dikarya</taxon>
        <taxon>Ascomycota</taxon>
        <taxon>Pezizomycotina</taxon>
        <taxon>Eurotiomycetes</taxon>
        <taxon>Eurotiomycetidae</taxon>
        <taxon>Eurotiales</taxon>
        <taxon>Aspergillaceae</taxon>
        <taxon>Penicillium</taxon>
    </lineage>
</organism>
<evidence type="ECO:0000256" key="5">
    <source>
        <dbReference type="SAM" id="MobiDB-lite"/>
    </source>
</evidence>
<sequence length="239" mass="24838">MIVEVGDLVDGLGAVNQARYSTEAGKGFLALWLSSVSNLMPEVANRINAKLRRTAITLAQQCGGTSNHTVCGSDWTSSVYDYAPSFGNTLNVVNILVSNLIISQTSGSVANNTENDSGAASKANDTSTGGGDSDKISDGVIASAVVGSVGGAALIIGAISWGFRKWKDQTYDAVRKDEPGKKGYTGGSQSDPADHLYGHSTVTDQVHGGLIQEVPNNGIAELHEEAATTLSSNVRHELA</sequence>
<feature type="region of interest" description="Disordered" evidence="5">
    <location>
        <begin position="111"/>
        <end position="134"/>
    </location>
</feature>
<keyword evidence="1" id="KW-0732">Signal</keyword>
<dbReference type="InterPro" id="IPR014480">
    <property type="entry name" value="Mannan-1_6-alpha_mannosidase"/>
</dbReference>
<dbReference type="GO" id="GO:0008496">
    <property type="term" value="F:mannan endo-1,6-alpha-mannosidase activity"/>
    <property type="evidence" value="ECO:0007669"/>
    <property type="project" value="InterPro"/>
</dbReference>
<evidence type="ECO:0000256" key="2">
    <source>
        <dbReference type="ARBA" id="ARBA00022801"/>
    </source>
</evidence>
<feature type="compositionally biased region" description="Polar residues" evidence="5">
    <location>
        <begin position="111"/>
        <end position="127"/>
    </location>
</feature>
<evidence type="ECO:0000256" key="4">
    <source>
        <dbReference type="ARBA" id="ARBA00023295"/>
    </source>
</evidence>
<dbReference type="AlphaFoldDB" id="W6PW46"/>
<keyword evidence="6" id="KW-1133">Transmembrane helix</keyword>
<dbReference type="Proteomes" id="UP000030686">
    <property type="component" value="Unassembled WGS sequence"/>
</dbReference>
<protein>
    <submittedName>
        <fullName evidence="7">Glycoside hydrolase, family 76</fullName>
    </submittedName>
</protein>
<keyword evidence="8" id="KW-1185">Reference proteome</keyword>
<keyword evidence="3" id="KW-0325">Glycoprotein</keyword>
<dbReference type="PANTHER" id="PTHR12145:SF36">
    <property type="entry name" value="MANNAN ENDO-1,6-ALPHA-MANNOSIDASE DCW1"/>
    <property type="match status" value="1"/>
</dbReference>
<keyword evidence="4" id="KW-0326">Glycosidase</keyword>
<evidence type="ECO:0000256" key="1">
    <source>
        <dbReference type="ARBA" id="ARBA00022729"/>
    </source>
</evidence>
<dbReference type="InterPro" id="IPR005198">
    <property type="entry name" value="Glyco_hydro_76"/>
</dbReference>
<keyword evidence="6" id="KW-0472">Membrane</keyword>
<dbReference type="Pfam" id="PF03663">
    <property type="entry name" value="Glyco_hydro_76"/>
    <property type="match status" value="1"/>
</dbReference>
<gene>
    <name evidence="7" type="ORF">PROQFM164_S01g002264</name>
</gene>